<evidence type="ECO:0000313" key="2">
    <source>
        <dbReference type="EMBL" id="PJJ84000.1"/>
    </source>
</evidence>
<keyword evidence="1" id="KW-0732">Signal</keyword>
<sequence length="211" mass="24094">MNKTLFKTISFIILMALTCTAACVFAQGTSLDNGNQYKAFQKTLNKVGISFIFPEGFKEIKAVNTRNLKFNYAMELPGKDFEIWFRVNSVKDNKQLLNENRLRVNPDSAYAYIIKQQAGVFTNDNEWLTRQIPETLLNRYNANVGKTYLVNLSDSPVTKHYKYALLITMAKFNAGSILAVCLSNDRGPEFFKNMFEASDCMKFKAQEKAEK</sequence>
<feature type="signal peptide" evidence="1">
    <location>
        <begin position="1"/>
        <end position="26"/>
    </location>
</feature>
<keyword evidence="3" id="KW-1185">Reference proteome</keyword>
<evidence type="ECO:0000256" key="1">
    <source>
        <dbReference type="SAM" id="SignalP"/>
    </source>
</evidence>
<dbReference type="EMBL" id="PGFJ01000001">
    <property type="protein sequence ID" value="PJJ84000.1"/>
    <property type="molecule type" value="Genomic_DNA"/>
</dbReference>
<reference evidence="2 3" key="1">
    <citation type="submission" date="2017-11" db="EMBL/GenBank/DDBJ databases">
        <title>Genomic Encyclopedia of Archaeal and Bacterial Type Strains, Phase II (KMG-II): From Individual Species to Whole Genera.</title>
        <authorList>
            <person name="Goeker M."/>
        </authorList>
    </citation>
    <scope>NUCLEOTIDE SEQUENCE [LARGE SCALE GENOMIC DNA]</scope>
    <source>
        <strain evidence="2 3">DSM 28175</strain>
    </source>
</reference>
<dbReference type="Proteomes" id="UP000242687">
    <property type="component" value="Unassembled WGS sequence"/>
</dbReference>
<gene>
    <name evidence="2" type="ORF">CLV57_0998</name>
</gene>
<proteinExistence type="predicted"/>
<dbReference type="AlphaFoldDB" id="A0A2H9VT55"/>
<accession>A0A2H9VT55</accession>
<name>A0A2H9VT55_9SPHI</name>
<comment type="caution">
    <text evidence="2">The sequence shown here is derived from an EMBL/GenBank/DDBJ whole genome shotgun (WGS) entry which is preliminary data.</text>
</comment>
<feature type="chain" id="PRO_5014181979" evidence="1">
    <location>
        <begin position="27"/>
        <end position="211"/>
    </location>
</feature>
<evidence type="ECO:0000313" key="3">
    <source>
        <dbReference type="Proteomes" id="UP000242687"/>
    </source>
</evidence>
<protein>
    <submittedName>
        <fullName evidence="2">Uncharacterized protein</fullName>
    </submittedName>
</protein>
<organism evidence="2 3">
    <name type="scientific">Mucilaginibacter auburnensis</name>
    <dbReference type="NCBI Taxonomy" id="1457233"/>
    <lineage>
        <taxon>Bacteria</taxon>
        <taxon>Pseudomonadati</taxon>
        <taxon>Bacteroidota</taxon>
        <taxon>Sphingobacteriia</taxon>
        <taxon>Sphingobacteriales</taxon>
        <taxon>Sphingobacteriaceae</taxon>
        <taxon>Mucilaginibacter</taxon>
    </lineage>
</organism>